<evidence type="ECO:0000259" key="1">
    <source>
        <dbReference type="Pfam" id="PF01370"/>
    </source>
</evidence>
<feature type="domain" description="NAD-dependent epimerase/dehydratase" evidence="1">
    <location>
        <begin position="4"/>
        <end position="212"/>
    </location>
</feature>
<evidence type="ECO:0000313" key="3">
    <source>
        <dbReference type="Proteomes" id="UP000656042"/>
    </source>
</evidence>
<comment type="caution">
    <text evidence="2">The sequence shown here is derived from an EMBL/GenBank/DDBJ whole genome shotgun (WGS) entry which is preliminary data.</text>
</comment>
<reference evidence="2" key="1">
    <citation type="journal article" date="2014" name="Int. J. Syst. Evol. Microbiol.">
        <title>Complete genome sequence of Corynebacterium casei LMG S-19264T (=DSM 44701T), isolated from a smear-ripened cheese.</title>
        <authorList>
            <consortium name="US DOE Joint Genome Institute (JGI-PGF)"/>
            <person name="Walter F."/>
            <person name="Albersmeier A."/>
            <person name="Kalinowski J."/>
            <person name="Ruckert C."/>
        </authorList>
    </citation>
    <scope>NUCLEOTIDE SEQUENCE</scope>
    <source>
        <strain evidence="2">CGMCC 4.7299</strain>
    </source>
</reference>
<gene>
    <name evidence="2" type="ORF">GCM10012284_45310</name>
</gene>
<dbReference type="EMBL" id="BMMX01000024">
    <property type="protein sequence ID" value="GGL05985.1"/>
    <property type="molecule type" value="Genomic_DNA"/>
</dbReference>
<organism evidence="2 3">
    <name type="scientific">Mangrovihabitans endophyticus</name>
    <dbReference type="NCBI Taxonomy" id="1751298"/>
    <lineage>
        <taxon>Bacteria</taxon>
        <taxon>Bacillati</taxon>
        <taxon>Actinomycetota</taxon>
        <taxon>Actinomycetes</taxon>
        <taxon>Micromonosporales</taxon>
        <taxon>Micromonosporaceae</taxon>
        <taxon>Mangrovihabitans</taxon>
    </lineage>
</organism>
<dbReference type="InterPro" id="IPR036291">
    <property type="entry name" value="NAD(P)-bd_dom_sf"/>
</dbReference>
<proteinExistence type="predicted"/>
<sequence length="296" mass="30874">MRYFVTGASGWIGSAVVPELLKAGHQVTGLARSDAAAETVAARGAQVRRGELGDLDVLRAGASASDGVIHLGFIHDFSRMAAAAETDRAAINAIGSALEGTGRPFLIASGVVGLADGRPVTERDMPDANGNPRMANAAITLSYAERGVRPVVVRFAPSVHGEGDHGFLSVLVGVARERGFSAYVGDGSNRWPAVHCLDAGRLVRLAVERAPAGTNVHAVAEEGVPTRDIAEAIGRGLGLPVKSVSAEEADEHFGWIGRFFGADVPASNAATRKLFDWHPAQPGIIDDLDAGHYFKG</sequence>
<evidence type="ECO:0000313" key="2">
    <source>
        <dbReference type="EMBL" id="GGL05985.1"/>
    </source>
</evidence>
<dbReference type="SUPFAM" id="SSF51735">
    <property type="entry name" value="NAD(P)-binding Rossmann-fold domains"/>
    <property type="match status" value="1"/>
</dbReference>
<protein>
    <submittedName>
        <fullName evidence="2">Oxidoreductase</fullName>
    </submittedName>
</protein>
<dbReference type="InterPro" id="IPR001509">
    <property type="entry name" value="Epimerase_deHydtase"/>
</dbReference>
<dbReference type="Pfam" id="PF01370">
    <property type="entry name" value="Epimerase"/>
    <property type="match status" value="1"/>
</dbReference>
<dbReference type="InterPro" id="IPR051783">
    <property type="entry name" value="NAD(P)-dependent_oxidoreduct"/>
</dbReference>
<reference evidence="2" key="2">
    <citation type="submission" date="2020-09" db="EMBL/GenBank/DDBJ databases">
        <authorList>
            <person name="Sun Q."/>
            <person name="Zhou Y."/>
        </authorList>
    </citation>
    <scope>NUCLEOTIDE SEQUENCE</scope>
    <source>
        <strain evidence="2">CGMCC 4.7299</strain>
    </source>
</reference>
<accession>A0A8J3C1X8</accession>
<dbReference type="AlphaFoldDB" id="A0A8J3C1X8"/>
<dbReference type="PANTHER" id="PTHR48079:SF6">
    <property type="entry name" value="NAD(P)-BINDING DOMAIN-CONTAINING PROTEIN-RELATED"/>
    <property type="match status" value="1"/>
</dbReference>
<dbReference type="PANTHER" id="PTHR48079">
    <property type="entry name" value="PROTEIN YEEZ"/>
    <property type="match status" value="1"/>
</dbReference>
<dbReference type="Proteomes" id="UP000656042">
    <property type="component" value="Unassembled WGS sequence"/>
</dbReference>
<dbReference type="GO" id="GO:0005737">
    <property type="term" value="C:cytoplasm"/>
    <property type="evidence" value="ECO:0007669"/>
    <property type="project" value="TreeGrafter"/>
</dbReference>
<name>A0A8J3C1X8_9ACTN</name>
<dbReference type="GO" id="GO:0004029">
    <property type="term" value="F:aldehyde dehydrogenase (NAD+) activity"/>
    <property type="evidence" value="ECO:0007669"/>
    <property type="project" value="TreeGrafter"/>
</dbReference>
<keyword evidence="3" id="KW-1185">Reference proteome</keyword>
<dbReference type="Gene3D" id="3.40.50.720">
    <property type="entry name" value="NAD(P)-binding Rossmann-like Domain"/>
    <property type="match status" value="1"/>
</dbReference>
<dbReference type="CDD" id="cd05262">
    <property type="entry name" value="SDR_a7"/>
    <property type="match status" value="1"/>
</dbReference>